<dbReference type="Proteomes" id="UP000245974">
    <property type="component" value="Unassembled WGS sequence"/>
</dbReference>
<sequence>MMNTLYFPLQLDSIKLIEGGIYISPLETGKLQAVKILKLDDFGAHISLYQNQYSEFPSHIDENTLRFGKYGEDDEIFSIGHLPLSYAALASYTLLFVQASTINEHELEGYKIWSEAEGGYF</sequence>
<name>A0A2U3N118_9GAMM</name>
<gene>
    <name evidence="1" type="ORF">KPC_2555</name>
</gene>
<evidence type="ECO:0000313" key="2">
    <source>
        <dbReference type="Proteomes" id="UP000245974"/>
    </source>
</evidence>
<evidence type="ECO:0000313" key="1">
    <source>
        <dbReference type="EMBL" id="SPL71377.1"/>
    </source>
</evidence>
<dbReference type="AlphaFoldDB" id="A0A2U3N118"/>
<proteinExistence type="predicted"/>
<dbReference type="EMBL" id="OOGT01000130">
    <property type="protein sequence ID" value="SPL71377.1"/>
    <property type="molecule type" value="Genomic_DNA"/>
</dbReference>
<keyword evidence="2" id="KW-1185">Reference proteome</keyword>
<dbReference type="RefSeq" id="WP_227591470.1">
    <property type="nucleotide sequence ID" value="NZ_OOGT01000130.1"/>
</dbReference>
<organism evidence="1 2">
    <name type="scientific">Acinetobacter stercoris</name>
    <dbReference type="NCBI Taxonomy" id="2126983"/>
    <lineage>
        <taxon>Bacteria</taxon>
        <taxon>Pseudomonadati</taxon>
        <taxon>Pseudomonadota</taxon>
        <taxon>Gammaproteobacteria</taxon>
        <taxon>Moraxellales</taxon>
        <taxon>Moraxellaceae</taxon>
        <taxon>Acinetobacter</taxon>
    </lineage>
</organism>
<protein>
    <submittedName>
        <fullName evidence="1">Uncharacterized protein</fullName>
    </submittedName>
</protein>
<accession>A0A2U3N118</accession>
<dbReference type="InParanoid" id="A0A2U3N118"/>
<reference evidence="2" key="1">
    <citation type="submission" date="2018-03" db="EMBL/GenBank/DDBJ databases">
        <authorList>
            <person name="Blom J."/>
        </authorList>
    </citation>
    <scope>NUCLEOTIDE SEQUENCE [LARGE SCALE GENOMIC DNA]</scope>
    <source>
        <strain evidence="2">KPC-SM-21</strain>
    </source>
</reference>